<dbReference type="PANTHER" id="PTHR31286">
    <property type="entry name" value="GLYCINE-RICH CELL WALL STRUCTURAL PROTEIN 1.8-LIKE"/>
    <property type="match status" value="1"/>
</dbReference>
<reference evidence="2" key="2">
    <citation type="submission" date="2023-06" db="EMBL/GenBank/DDBJ databases">
        <authorList>
            <person name="Swenson N.G."/>
            <person name="Wegrzyn J.L."/>
            <person name="Mcevoy S.L."/>
        </authorList>
    </citation>
    <scope>NUCLEOTIDE SEQUENCE</scope>
    <source>
        <strain evidence="2">NS2018</strain>
        <tissue evidence="2">Leaf</tissue>
    </source>
</reference>
<dbReference type="AlphaFoldDB" id="A0AA39S8E8"/>
<accession>A0AA39S8E8</accession>
<comment type="caution">
    <text evidence="2">The sequence shown here is derived from an EMBL/GenBank/DDBJ whole genome shotgun (WGS) entry which is preliminary data.</text>
</comment>
<evidence type="ECO:0000313" key="2">
    <source>
        <dbReference type="EMBL" id="KAK0587194.1"/>
    </source>
</evidence>
<proteinExistence type="predicted"/>
<evidence type="ECO:0000256" key="1">
    <source>
        <dbReference type="SAM" id="MobiDB-lite"/>
    </source>
</evidence>
<dbReference type="PANTHER" id="PTHR31286:SF60">
    <property type="entry name" value="PROTEIN, PUTATIVE-RELATED"/>
    <property type="match status" value="1"/>
</dbReference>
<reference evidence="2" key="1">
    <citation type="journal article" date="2022" name="Plant J.">
        <title>Strategies of tolerance reflected in two North American maple genomes.</title>
        <authorList>
            <person name="McEvoy S.L."/>
            <person name="Sezen U.U."/>
            <person name="Trouern-Trend A."/>
            <person name="McMahon S.M."/>
            <person name="Schaberg P.G."/>
            <person name="Yang J."/>
            <person name="Wegrzyn J.L."/>
            <person name="Swenson N.G."/>
        </authorList>
    </citation>
    <scope>NUCLEOTIDE SEQUENCE</scope>
    <source>
        <strain evidence="2">NS2018</strain>
    </source>
</reference>
<gene>
    <name evidence="2" type="ORF">LWI29_018861</name>
</gene>
<dbReference type="EMBL" id="JAUESC010000382">
    <property type="protein sequence ID" value="KAK0587194.1"/>
    <property type="molecule type" value="Genomic_DNA"/>
</dbReference>
<organism evidence="2 3">
    <name type="scientific">Acer saccharum</name>
    <name type="common">Sugar maple</name>
    <dbReference type="NCBI Taxonomy" id="4024"/>
    <lineage>
        <taxon>Eukaryota</taxon>
        <taxon>Viridiplantae</taxon>
        <taxon>Streptophyta</taxon>
        <taxon>Embryophyta</taxon>
        <taxon>Tracheophyta</taxon>
        <taxon>Spermatophyta</taxon>
        <taxon>Magnoliopsida</taxon>
        <taxon>eudicotyledons</taxon>
        <taxon>Gunneridae</taxon>
        <taxon>Pentapetalae</taxon>
        <taxon>rosids</taxon>
        <taxon>malvids</taxon>
        <taxon>Sapindales</taxon>
        <taxon>Sapindaceae</taxon>
        <taxon>Hippocastanoideae</taxon>
        <taxon>Acereae</taxon>
        <taxon>Acer</taxon>
    </lineage>
</organism>
<name>A0AA39S8E8_ACESA</name>
<keyword evidence="3" id="KW-1185">Reference proteome</keyword>
<dbReference type="Proteomes" id="UP001168877">
    <property type="component" value="Unassembled WGS sequence"/>
</dbReference>
<feature type="region of interest" description="Disordered" evidence="1">
    <location>
        <begin position="306"/>
        <end position="327"/>
    </location>
</feature>
<evidence type="ECO:0000313" key="3">
    <source>
        <dbReference type="Proteomes" id="UP001168877"/>
    </source>
</evidence>
<sequence>MDHMCMEAALSLSSTVAVSSTLHSQIGLSTLSGVNSSSRVVPLASGGMYSLVGGPILPQPEGGVSMIVPDSVIVPSVPSKKGGYVSVRVDLIAYQARLELCGNALIGRVVLSNGERPWKLVDLKVWVRLFNLSWEYWHPKIISDLARGIGVPLRLDKATSDGDFGHYARVLVDMDMSSVLPTLVLLERDEFHSSFTGVEYENLPAFCSTCSFIGHLPNSCHWNKSSKVPLTSSAKSTQDIAGDSSVFRVDGFQPVRTRSSKLVYRPVITSQEEVPLSNVFSAIHQNIGGQDSVVAGSNLISGSTSSAGLVHSSDSSSSTVSAISEVV</sequence>
<evidence type="ECO:0008006" key="4">
    <source>
        <dbReference type="Google" id="ProtNLM"/>
    </source>
</evidence>
<protein>
    <recommendedName>
        <fullName evidence="4">DUF4283 domain-containing protein</fullName>
    </recommendedName>
</protein>
<dbReference type="InterPro" id="IPR040256">
    <property type="entry name" value="At4g02000-like"/>
</dbReference>